<dbReference type="EMBL" id="CM042031">
    <property type="protein sequence ID" value="KAI3784298.1"/>
    <property type="molecule type" value="Genomic_DNA"/>
</dbReference>
<reference evidence="2" key="1">
    <citation type="journal article" date="2022" name="Mol. Ecol. Resour.">
        <title>The genomes of chicory, endive, great burdock and yacon provide insights into Asteraceae palaeo-polyploidization history and plant inulin production.</title>
        <authorList>
            <person name="Fan W."/>
            <person name="Wang S."/>
            <person name="Wang H."/>
            <person name="Wang A."/>
            <person name="Jiang F."/>
            <person name="Liu H."/>
            <person name="Zhao H."/>
            <person name="Xu D."/>
            <person name="Zhang Y."/>
        </authorList>
    </citation>
    <scope>NUCLEOTIDE SEQUENCE [LARGE SCALE GENOMIC DNA]</scope>
    <source>
        <strain evidence="2">cv. Yunnan</strain>
    </source>
</reference>
<gene>
    <name evidence="1" type="ORF">L1987_43396</name>
</gene>
<organism evidence="1 2">
    <name type="scientific">Smallanthus sonchifolius</name>
    <dbReference type="NCBI Taxonomy" id="185202"/>
    <lineage>
        <taxon>Eukaryota</taxon>
        <taxon>Viridiplantae</taxon>
        <taxon>Streptophyta</taxon>
        <taxon>Embryophyta</taxon>
        <taxon>Tracheophyta</taxon>
        <taxon>Spermatophyta</taxon>
        <taxon>Magnoliopsida</taxon>
        <taxon>eudicotyledons</taxon>
        <taxon>Gunneridae</taxon>
        <taxon>Pentapetalae</taxon>
        <taxon>asterids</taxon>
        <taxon>campanulids</taxon>
        <taxon>Asterales</taxon>
        <taxon>Asteraceae</taxon>
        <taxon>Asteroideae</taxon>
        <taxon>Heliantheae alliance</taxon>
        <taxon>Millerieae</taxon>
        <taxon>Smallanthus</taxon>
    </lineage>
</organism>
<dbReference type="Proteomes" id="UP001056120">
    <property type="component" value="Linkage Group LG14"/>
</dbReference>
<evidence type="ECO:0000313" key="2">
    <source>
        <dbReference type="Proteomes" id="UP001056120"/>
    </source>
</evidence>
<keyword evidence="2" id="KW-1185">Reference proteome</keyword>
<reference evidence="1 2" key="2">
    <citation type="journal article" date="2022" name="Mol. Ecol. Resour.">
        <title>The genomes of chicory, endive, great burdock and yacon provide insights into Asteraceae paleo-polyploidization history and plant inulin production.</title>
        <authorList>
            <person name="Fan W."/>
            <person name="Wang S."/>
            <person name="Wang H."/>
            <person name="Wang A."/>
            <person name="Jiang F."/>
            <person name="Liu H."/>
            <person name="Zhao H."/>
            <person name="Xu D."/>
            <person name="Zhang Y."/>
        </authorList>
    </citation>
    <scope>NUCLEOTIDE SEQUENCE [LARGE SCALE GENOMIC DNA]</scope>
    <source>
        <strain evidence="2">cv. Yunnan</strain>
        <tissue evidence="1">Leaves</tissue>
    </source>
</reference>
<sequence>MEDYDMIYDGMLVVVDMFVQRFDVKNLRSDCLKSCLDKGKRSVYDIKCREPARASVTKIQNRQGYQTSYADQQNKFKNGPSSQFKNVNHGQHSTSNPSIRATFWTYCPFCNIKYEYYREFENRPLRCQHCSKLFIAYDIGPQGSSGGPDSVNRKAQSVNLGSKPVSQQKEAGEVEKVKGNMKKNFNPTKKTEGNRMQQEGATKPKVNSVQKPLETGTAKGTGRNRGKKIAAESSETSSDKKEAAGGPPGANGTNKKRGRKMAAESSSDQKVAGGGVSGAPDGDSLNERRSSRQRQQVSYQENGCGDEFSPQKRSKPSKTSNDVEDKSDCKEPADVSTEEEVAPDNDSKSDSDPVLVDCPDQDFTNFDKDKEEHCFAVNQIWACYDSVDGMPRFYAQIRRVYSSMFRLRITWFESNPDNVLEMKWAEEGLPVACGNFELGETEETSDRLMFSHQIVLEKGASKSSYVISPQKGEIWAVYKDWDIKWSLDPENHTKYKFDVVEIVEADNDCISVGFLLKVKGFVSVFQRAGAADDKIKILCNERFRFSHRIPSAKLTGTERAGVPAGSFELDMASLPADLEDYCSYNINTGSESHEEKAKPATNLANTPKKHMNCVDKDTLKLRRSPRGLKSPYPNLEGKVRA</sequence>
<proteinExistence type="predicted"/>
<protein>
    <submittedName>
        <fullName evidence="1">Uncharacterized protein</fullName>
    </submittedName>
</protein>
<name>A0ACB9GLA2_9ASTR</name>
<accession>A0ACB9GLA2</accession>
<comment type="caution">
    <text evidence="1">The sequence shown here is derived from an EMBL/GenBank/DDBJ whole genome shotgun (WGS) entry which is preliminary data.</text>
</comment>
<evidence type="ECO:0000313" key="1">
    <source>
        <dbReference type="EMBL" id="KAI3784298.1"/>
    </source>
</evidence>